<name>A0A6J4S402_9ACTN</name>
<feature type="non-terminal residue" evidence="2">
    <location>
        <position position="117"/>
    </location>
</feature>
<protein>
    <submittedName>
        <fullName evidence="2">Transcriptional regulator, GntR family</fullName>
    </submittedName>
</protein>
<evidence type="ECO:0000313" key="2">
    <source>
        <dbReference type="EMBL" id="CAA9488687.1"/>
    </source>
</evidence>
<accession>A0A6J4S402</accession>
<feature type="compositionally biased region" description="Gly residues" evidence="1">
    <location>
        <begin position="67"/>
        <end position="78"/>
    </location>
</feature>
<organism evidence="2">
    <name type="scientific">uncultured Rubrobacteraceae bacterium</name>
    <dbReference type="NCBI Taxonomy" id="349277"/>
    <lineage>
        <taxon>Bacteria</taxon>
        <taxon>Bacillati</taxon>
        <taxon>Actinomycetota</taxon>
        <taxon>Rubrobacteria</taxon>
        <taxon>Rubrobacterales</taxon>
        <taxon>Rubrobacteraceae</taxon>
        <taxon>environmental samples</taxon>
    </lineage>
</organism>
<feature type="region of interest" description="Disordered" evidence="1">
    <location>
        <begin position="1"/>
        <end position="117"/>
    </location>
</feature>
<dbReference type="EMBL" id="CADCVM010000191">
    <property type="protein sequence ID" value="CAA9488687.1"/>
    <property type="molecule type" value="Genomic_DNA"/>
</dbReference>
<feature type="compositionally biased region" description="Basic and acidic residues" evidence="1">
    <location>
        <begin position="98"/>
        <end position="117"/>
    </location>
</feature>
<feature type="compositionally biased region" description="Low complexity" evidence="1">
    <location>
        <begin position="1"/>
        <end position="33"/>
    </location>
</feature>
<evidence type="ECO:0000256" key="1">
    <source>
        <dbReference type="SAM" id="MobiDB-lite"/>
    </source>
</evidence>
<proteinExistence type="predicted"/>
<feature type="compositionally biased region" description="Basic and acidic residues" evidence="1">
    <location>
        <begin position="53"/>
        <end position="66"/>
    </location>
</feature>
<sequence length="117" mass="12066">AARRPGAARGRGRWPGPGREVADRAGACGGARDSAQHHRKGVQRASEGGPRGEPGRGGDRGGRGRGGDSQGAPEGGGIRAPAAPGAGRRGARHNRRRPVGEPRLRVRAHTEGGRRRV</sequence>
<reference evidence="2" key="1">
    <citation type="submission" date="2020-02" db="EMBL/GenBank/DDBJ databases">
        <authorList>
            <person name="Meier V. D."/>
        </authorList>
    </citation>
    <scope>NUCLEOTIDE SEQUENCE</scope>
    <source>
        <strain evidence="2">AVDCRST_MAG05</strain>
    </source>
</reference>
<dbReference type="AlphaFoldDB" id="A0A6J4S402"/>
<gene>
    <name evidence="2" type="ORF">AVDCRST_MAG05-1747</name>
</gene>
<feature type="non-terminal residue" evidence="2">
    <location>
        <position position="1"/>
    </location>
</feature>